<keyword evidence="1" id="KW-0472">Membrane</keyword>
<gene>
    <name evidence="2" type="ORF">FN846DRAFT_98766</name>
</gene>
<keyword evidence="3" id="KW-1185">Reference proteome</keyword>
<evidence type="ECO:0000256" key="1">
    <source>
        <dbReference type="SAM" id="Phobius"/>
    </source>
</evidence>
<proteinExistence type="predicted"/>
<reference evidence="2 3" key="1">
    <citation type="submission" date="2019-09" db="EMBL/GenBank/DDBJ databases">
        <title>Draft genome of the ectomycorrhizal ascomycete Sphaerosporella brunnea.</title>
        <authorList>
            <consortium name="DOE Joint Genome Institute"/>
            <person name="Benucci G.M."/>
            <person name="Marozzi G."/>
            <person name="Antonielli L."/>
            <person name="Sanchez S."/>
            <person name="Marco P."/>
            <person name="Wang X."/>
            <person name="Falini L.B."/>
            <person name="Barry K."/>
            <person name="Haridas S."/>
            <person name="Lipzen A."/>
            <person name="Labutti K."/>
            <person name="Grigoriev I.V."/>
            <person name="Murat C."/>
            <person name="Martin F."/>
            <person name="Albertini E."/>
            <person name="Donnini D."/>
            <person name="Bonito G."/>
        </authorList>
    </citation>
    <scope>NUCLEOTIDE SEQUENCE [LARGE SCALE GENOMIC DNA]</scope>
    <source>
        <strain evidence="2 3">Sb_GMNB300</strain>
    </source>
</reference>
<dbReference type="EMBL" id="VXIS01000014">
    <property type="protein sequence ID" value="KAA8913474.1"/>
    <property type="molecule type" value="Genomic_DNA"/>
</dbReference>
<feature type="transmembrane region" description="Helical" evidence="1">
    <location>
        <begin position="20"/>
        <end position="38"/>
    </location>
</feature>
<keyword evidence="1" id="KW-1133">Transmembrane helix</keyword>
<comment type="caution">
    <text evidence="2">The sequence shown here is derived from an EMBL/GenBank/DDBJ whole genome shotgun (WGS) entry which is preliminary data.</text>
</comment>
<dbReference type="Proteomes" id="UP000326924">
    <property type="component" value="Unassembled WGS sequence"/>
</dbReference>
<organism evidence="2 3">
    <name type="scientific">Sphaerosporella brunnea</name>
    <dbReference type="NCBI Taxonomy" id="1250544"/>
    <lineage>
        <taxon>Eukaryota</taxon>
        <taxon>Fungi</taxon>
        <taxon>Dikarya</taxon>
        <taxon>Ascomycota</taxon>
        <taxon>Pezizomycotina</taxon>
        <taxon>Pezizomycetes</taxon>
        <taxon>Pezizales</taxon>
        <taxon>Pyronemataceae</taxon>
        <taxon>Sphaerosporella</taxon>
    </lineage>
</organism>
<evidence type="ECO:0000313" key="2">
    <source>
        <dbReference type="EMBL" id="KAA8913474.1"/>
    </source>
</evidence>
<keyword evidence="1" id="KW-0812">Transmembrane</keyword>
<name>A0A5J5F8A6_9PEZI</name>
<dbReference type="AlphaFoldDB" id="A0A5J5F8A6"/>
<dbReference type="InParanoid" id="A0A5J5F8A6"/>
<accession>A0A5J5F8A6</accession>
<evidence type="ECO:0000313" key="3">
    <source>
        <dbReference type="Proteomes" id="UP000326924"/>
    </source>
</evidence>
<sequence>MGGTAVSTMNSWCREAKLAVALRVRFFFFFIYFFCHYIDSQGQPLYYPIHKTISERVTLWQVAIYMPFKKVGYRTAEIEKALIQIMAWA</sequence>
<protein>
    <submittedName>
        <fullName evidence="2">Uncharacterized protein</fullName>
    </submittedName>
</protein>